<dbReference type="GeneID" id="36842722"/>
<dbReference type="InterPro" id="IPR043883">
    <property type="entry name" value="DUF5849"/>
</dbReference>
<sequence length="293" mass="31951">MTQRHPRRHQRRRAIWEAMQETRAETRARLCRIATVVIKREREREKGIVPLFFIGQRKKGRKMETTLPTQDEARTRVGWVVASVTILIFLVVAGLIIYGLAARQRVPPDDRHGGLLPVEPVTPSAPLQPITPALPIDPQPSRQVRLPDGKYRIRWGRTGPYVGATPASQGTDARAILVDPPSAVVWTFTSTDASYVGGGQWTTPASVGLSTDGAWLLPTPILVQGAGVPLTALRAWRPTQGIAADGSIHSGALHNLAYSGCVRPTMSGMIGDGLSLYGDCDRNALGWFFEPAS</sequence>
<accession>A0A2U7UC19</accession>
<keyword evidence="1" id="KW-1133">Transmembrane helix</keyword>
<organism evidence="2">
    <name type="scientific">Pandoravirus neocaledonia</name>
    <dbReference type="NCBI Taxonomy" id="2107708"/>
    <lineage>
        <taxon>Viruses</taxon>
        <taxon>Pandoravirus</taxon>
    </lineage>
</organism>
<evidence type="ECO:0000313" key="2">
    <source>
        <dbReference type="EMBL" id="AVK76009.1"/>
    </source>
</evidence>
<evidence type="ECO:0000256" key="1">
    <source>
        <dbReference type="SAM" id="Phobius"/>
    </source>
</evidence>
<reference evidence="2" key="1">
    <citation type="journal article" date="2018" name="Nat. Commun.">
        <title>Diversity and evolution of the emerging Pandoraviridae family.</title>
        <authorList>
            <person name="Legendre M."/>
            <person name="Fabre E."/>
            <person name="Poirot O."/>
            <person name="Jeudy S."/>
            <person name="Lartigue A."/>
            <person name="Alempic J.M."/>
            <person name="Beucher L."/>
            <person name="Philippe N."/>
            <person name="Bertaux L."/>
            <person name="Christo-Foroux E."/>
            <person name="Labadie K."/>
            <person name="Coute Y."/>
            <person name="Abergel C."/>
            <person name="Claverie J.M."/>
        </authorList>
    </citation>
    <scope>NUCLEOTIDE SEQUENCE [LARGE SCALE GENOMIC DNA]</scope>
    <source>
        <strain evidence="2">Neocaledonia</strain>
    </source>
</reference>
<dbReference type="Proteomes" id="UP000249287">
    <property type="component" value="Segment"/>
</dbReference>
<keyword evidence="1" id="KW-0472">Membrane</keyword>
<feature type="transmembrane region" description="Helical" evidence="1">
    <location>
        <begin position="77"/>
        <end position="101"/>
    </location>
</feature>
<protein>
    <submittedName>
        <fullName evidence="2">Uncharacterized protein</fullName>
    </submittedName>
</protein>
<gene>
    <name evidence="2" type="ORF">pneo_cds_402</name>
</gene>
<dbReference type="Pfam" id="PF19167">
    <property type="entry name" value="DUF5849"/>
    <property type="match status" value="1"/>
</dbReference>
<keyword evidence="1" id="KW-0812">Transmembrane</keyword>
<name>A0A2U7UC19_9VIRU</name>
<dbReference type="RefSeq" id="YP_009482012.1">
    <property type="nucleotide sequence ID" value="NC_037666.1"/>
</dbReference>
<dbReference type="KEGG" id="vg:36842722"/>
<dbReference type="EMBL" id="MG011690">
    <property type="protein sequence ID" value="AVK76009.1"/>
    <property type="molecule type" value="Genomic_DNA"/>
</dbReference>
<proteinExistence type="predicted"/>